<dbReference type="Proteomes" id="UP000289437">
    <property type="component" value="Unassembled WGS sequence"/>
</dbReference>
<feature type="region of interest" description="Disordered" evidence="1">
    <location>
        <begin position="389"/>
        <end position="466"/>
    </location>
</feature>
<comment type="caution">
    <text evidence="2">The sequence shown here is derived from an EMBL/GenBank/DDBJ whole genome shotgun (WGS) entry which is preliminary data.</text>
</comment>
<feature type="region of interest" description="Disordered" evidence="1">
    <location>
        <begin position="337"/>
        <end position="359"/>
    </location>
</feature>
<reference evidence="2 3" key="1">
    <citation type="submission" date="2018-11" db="EMBL/GenBank/DDBJ databases">
        <authorList>
            <person name="Mardanov A.V."/>
            <person name="Ravin N.V."/>
            <person name="Dedysh S.N."/>
        </authorList>
    </citation>
    <scope>NUCLEOTIDE SEQUENCE [LARGE SCALE GENOMIC DNA]</scope>
    <source>
        <strain evidence="2 3">AF10</strain>
    </source>
</reference>
<proteinExistence type="predicted"/>
<evidence type="ECO:0000313" key="2">
    <source>
        <dbReference type="EMBL" id="RXH56272.1"/>
    </source>
</evidence>
<evidence type="ECO:0000256" key="1">
    <source>
        <dbReference type="SAM" id="MobiDB-lite"/>
    </source>
</evidence>
<dbReference type="SUPFAM" id="SSF49464">
    <property type="entry name" value="Carboxypeptidase regulatory domain-like"/>
    <property type="match status" value="1"/>
</dbReference>
<feature type="compositionally biased region" description="Basic and acidic residues" evidence="1">
    <location>
        <begin position="441"/>
        <end position="457"/>
    </location>
</feature>
<protein>
    <recommendedName>
        <fullName evidence="4">Carboxypeptidase regulatory-like domain-containing protein</fullName>
    </recommendedName>
</protein>
<reference evidence="3" key="2">
    <citation type="submission" date="2019-02" db="EMBL/GenBank/DDBJ databases">
        <title>Granulicella sibirica sp. nov., a psychrotolerant acidobacterium isolated from an organic soil layer in forested tundra, West Siberia.</title>
        <authorList>
            <person name="Oshkin I.Y."/>
            <person name="Kulichevskaya I.S."/>
            <person name="Rijpstra W.I.C."/>
            <person name="Sinninghe Damste J.S."/>
            <person name="Rakitin A.L."/>
            <person name="Ravin N.V."/>
            <person name="Dedysh S.N."/>
        </authorList>
    </citation>
    <scope>NUCLEOTIDE SEQUENCE [LARGE SCALE GENOMIC DNA]</scope>
    <source>
        <strain evidence="3">AF10</strain>
    </source>
</reference>
<organism evidence="2 3">
    <name type="scientific">Granulicella sibirica</name>
    <dbReference type="NCBI Taxonomy" id="2479048"/>
    <lineage>
        <taxon>Bacteria</taxon>
        <taxon>Pseudomonadati</taxon>
        <taxon>Acidobacteriota</taxon>
        <taxon>Terriglobia</taxon>
        <taxon>Terriglobales</taxon>
        <taxon>Acidobacteriaceae</taxon>
        <taxon>Granulicella</taxon>
    </lineage>
</organism>
<evidence type="ECO:0008006" key="4">
    <source>
        <dbReference type="Google" id="ProtNLM"/>
    </source>
</evidence>
<feature type="compositionally biased region" description="Gly residues" evidence="1">
    <location>
        <begin position="404"/>
        <end position="420"/>
    </location>
</feature>
<gene>
    <name evidence="2" type="ORF">GRAN_3129</name>
</gene>
<evidence type="ECO:0000313" key="3">
    <source>
        <dbReference type="Proteomes" id="UP000289437"/>
    </source>
</evidence>
<dbReference type="Pfam" id="PF13620">
    <property type="entry name" value="CarboxypepD_reg"/>
    <property type="match status" value="1"/>
</dbReference>
<name>A0A4Q0T0M3_9BACT</name>
<keyword evidence="3" id="KW-1185">Reference proteome</keyword>
<feature type="compositionally biased region" description="Low complexity" evidence="1">
    <location>
        <begin position="421"/>
        <end position="433"/>
    </location>
</feature>
<dbReference type="Gene3D" id="2.60.40.1120">
    <property type="entry name" value="Carboxypeptidase-like, regulatory domain"/>
    <property type="match status" value="1"/>
</dbReference>
<dbReference type="EMBL" id="RDSM01000002">
    <property type="protein sequence ID" value="RXH56272.1"/>
    <property type="molecule type" value="Genomic_DNA"/>
</dbReference>
<dbReference type="InterPro" id="IPR008969">
    <property type="entry name" value="CarboxyPept-like_regulatory"/>
</dbReference>
<sequence length="613" mass="63431">MKRRSSLPTLRLAHGRAVLIALSTCVGLCGGSLAGQQRKSDKGVPRYQITGVAVSAKDGSVIPRCHLAAQVAGGRSPGFGGASIQTDADDQGRFALDVPSDGTWSVVASARGYRRQEFDEHDGFFTGVVLTRTSPSYDLVFRVAPDGVIRGTVTDEAGEPVRGAQVRLFTVHPEARATDQSPLLSREFGQTDDLGQYEFAELAPGEYEVEVQAHPWYAVQRPSGPSAAADAPSDPSLDVVYPVTWYPGVDDDTAAEVLTMHSGEVRQADMRLRPLASAHLLIPIPNGVPTGRGGGRGQPVVSQVMPDGSLRNIFAPGQASSSGMFDIGGLQPGTYQVSRVPGGDSNDSGGPTSIVHVGAGGSTTEVTAAASEVNVTIAVDGGTSVDASEIRLRDTSTGRVLGDGSFGGPRGGPEGRGGGPRANQPGGRRPQGGQDAGGRGQDQRGRGRRRGAGESKEATLSAPPGEYEVVVPGGTNAFLTGLVATGAQAKGRVITIREGAPHLLIHLASGLAKVTGTAKVGSNLSVGAMVLLVPATLGDPSSLTIVRRDQSNTDGGFRMDDVIPGQYILLAIEHGWEVKWTDPATLAPYLLRGVPVDLASSPAAHPVIQAVSP</sequence>
<accession>A0A4Q0T0M3</accession>
<dbReference type="AlphaFoldDB" id="A0A4Q0T0M3"/>